<reference evidence="1" key="1">
    <citation type="journal article" date="2020" name="mSystems">
        <title>Genome- and Community-Level Interaction Insights into Carbon Utilization and Element Cycling Functions of Hydrothermarchaeota in Hydrothermal Sediment.</title>
        <authorList>
            <person name="Zhou Z."/>
            <person name="Liu Y."/>
            <person name="Xu W."/>
            <person name="Pan J."/>
            <person name="Luo Z.H."/>
            <person name="Li M."/>
        </authorList>
    </citation>
    <scope>NUCLEOTIDE SEQUENCE [LARGE SCALE GENOMIC DNA]</scope>
    <source>
        <strain evidence="1">HyVt-346</strain>
    </source>
</reference>
<protein>
    <submittedName>
        <fullName evidence="1">Uncharacterized protein</fullName>
    </submittedName>
</protein>
<sequence>MKAFSVSIESFSSLSTHDIDALIYGETSSINEHHGWQSWDACLYDCIIKSKELFAKVEDPQAPLVWLLPALAYQDELKQLLANSLKRLYPEHVSHLLFYGATGGSALIALVQKNAWHKVNVIALDATFKANKQGEFSYQGVAGILAVVTAKKVGWVQTSHYLAPSIDFIKHDQLSGMFVKTAQTAQQAIEVIFAPGNGIEPDSDVWLNNLQLLDQVINEHTHYELPNYKLGKMGALEGIVNLYQLTTSPAIVERYTHALVISQEQAKYQATASYLWISEEVHNNAK</sequence>
<evidence type="ECO:0000313" key="1">
    <source>
        <dbReference type="EMBL" id="HEA16397.1"/>
    </source>
</evidence>
<organism evidence="1">
    <name type="scientific">Pseudoalteromonas prydzensis</name>
    <dbReference type="NCBI Taxonomy" id="182141"/>
    <lineage>
        <taxon>Bacteria</taxon>
        <taxon>Pseudomonadati</taxon>
        <taxon>Pseudomonadota</taxon>
        <taxon>Gammaproteobacteria</taxon>
        <taxon>Alteromonadales</taxon>
        <taxon>Pseudoalteromonadaceae</taxon>
        <taxon>Pseudoalteromonas</taxon>
    </lineage>
</organism>
<dbReference type="AlphaFoldDB" id="A0A7V1CXZ7"/>
<comment type="caution">
    <text evidence="1">The sequence shown here is derived from an EMBL/GenBank/DDBJ whole genome shotgun (WGS) entry which is preliminary data.</text>
</comment>
<accession>A0A7V1CXZ7</accession>
<proteinExistence type="predicted"/>
<dbReference type="EMBL" id="DRGM01000082">
    <property type="protein sequence ID" value="HEA16397.1"/>
    <property type="molecule type" value="Genomic_DNA"/>
</dbReference>
<dbReference type="Proteomes" id="UP000886188">
    <property type="component" value="Unassembled WGS sequence"/>
</dbReference>
<gene>
    <name evidence="1" type="ORF">ENH88_08120</name>
</gene>
<name>A0A7V1CXZ7_9GAMM</name>
<dbReference type="RefSeq" id="WP_304181484.1">
    <property type="nucleotide sequence ID" value="NZ_DRGM01000082.1"/>
</dbReference>